<dbReference type="RefSeq" id="WP_119430222.1">
    <property type="nucleotide sequence ID" value="NZ_QWGE01000001.1"/>
</dbReference>
<dbReference type="Proteomes" id="UP000266005">
    <property type="component" value="Unassembled WGS sequence"/>
</dbReference>
<feature type="chain" id="PRO_5017285332" description="MORN repeat variant" evidence="1">
    <location>
        <begin position="19"/>
        <end position="185"/>
    </location>
</feature>
<evidence type="ECO:0000256" key="1">
    <source>
        <dbReference type="SAM" id="SignalP"/>
    </source>
</evidence>
<evidence type="ECO:0008006" key="4">
    <source>
        <dbReference type="Google" id="ProtNLM"/>
    </source>
</evidence>
<accession>A0A399SGK4</accession>
<proteinExistence type="predicted"/>
<organism evidence="2 3">
    <name type="scientific">Pontibacter oryzae</name>
    <dbReference type="NCBI Taxonomy" id="2304593"/>
    <lineage>
        <taxon>Bacteria</taxon>
        <taxon>Pseudomonadati</taxon>
        <taxon>Bacteroidota</taxon>
        <taxon>Cytophagia</taxon>
        <taxon>Cytophagales</taxon>
        <taxon>Hymenobacteraceae</taxon>
        <taxon>Pontibacter</taxon>
    </lineage>
</organism>
<comment type="caution">
    <text evidence="2">The sequence shown here is derived from an EMBL/GenBank/DDBJ whole genome shotgun (WGS) entry which is preliminary data.</text>
</comment>
<dbReference type="EMBL" id="QWGE01000001">
    <property type="protein sequence ID" value="RIJ42338.1"/>
    <property type="molecule type" value="Genomic_DNA"/>
</dbReference>
<dbReference type="AlphaFoldDB" id="A0A399SGK4"/>
<evidence type="ECO:0000313" key="2">
    <source>
        <dbReference type="EMBL" id="RIJ42338.1"/>
    </source>
</evidence>
<dbReference type="OrthoDB" id="8536728at2"/>
<gene>
    <name evidence="2" type="ORF">D1627_00230</name>
</gene>
<keyword evidence="3" id="KW-1185">Reference proteome</keyword>
<reference evidence="3" key="1">
    <citation type="submission" date="2018-08" db="EMBL/GenBank/DDBJ databases">
        <title>Mucilaginibacter sp. MYSH2.</title>
        <authorList>
            <person name="Seo T."/>
        </authorList>
    </citation>
    <scope>NUCLEOTIDE SEQUENCE [LARGE SCALE GENOMIC DNA]</scope>
    <source>
        <strain evidence="3">KIRAN</strain>
    </source>
</reference>
<evidence type="ECO:0000313" key="3">
    <source>
        <dbReference type="Proteomes" id="UP000266005"/>
    </source>
</evidence>
<keyword evidence="1" id="KW-0732">Signal</keyword>
<sequence length="185" mass="21636">MKKLLLFVSLLYTFQSNAQNIKKILTASELDSVQQGIVLYKGVEKKTAMDFGGFEGEIAVRKINSKISYHFIGTANKYNSKRELIESMEMDSLGYLQAYYQILPEDGAIFDCVYEYKRINGTLYRLESQKLYYEPDRLWQEGFRYRKMTDGFADKFTSPNKRCGNWTFYTRNGEVEKTEDYGDPK</sequence>
<feature type="signal peptide" evidence="1">
    <location>
        <begin position="1"/>
        <end position="18"/>
    </location>
</feature>
<protein>
    <recommendedName>
        <fullName evidence="4">MORN repeat variant</fullName>
    </recommendedName>
</protein>
<name>A0A399SGK4_9BACT</name>